<reference evidence="1" key="1">
    <citation type="journal article" date="2015" name="Nature">
        <title>Complex archaea that bridge the gap between prokaryotes and eukaryotes.</title>
        <authorList>
            <person name="Spang A."/>
            <person name="Saw J.H."/>
            <person name="Jorgensen S.L."/>
            <person name="Zaremba-Niedzwiedzka K."/>
            <person name="Martijn J."/>
            <person name="Lind A.E."/>
            <person name="van Eijk R."/>
            <person name="Schleper C."/>
            <person name="Guy L."/>
            <person name="Ettema T.J."/>
        </authorList>
    </citation>
    <scope>NUCLEOTIDE SEQUENCE</scope>
</reference>
<comment type="caution">
    <text evidence="1">The sequence shown here is derived from an EMBL/GenBank/DDBJ whole genome shotgun (WGS) entry which is preliminary data.</text>
</comment>
<sequence>MHMYMFLRANLDRLNRYVNDLLAQYYMFDHNKDVQKGLLQFGVRPIQLYELVFPEEHLKDVLEMIMPRQGGKGEKLFKMAFNKMLGAENIDHMIKDLKPTNKRYLYGEHVDKLLIGVRGDPKEKKTPIDWAGPKEKFERADLDKGKKEVI</sequence>
<proteinExistence type="predicted"/>
<protein>
    <submittedName>
        <fullName evidence="1">Uncharacterized protein</fullName>
    </submittedName>
</protein>
<dbReference type="EMBL" id="LAZR01010662">
    <property type="protein sequence ID" value="KKM65779.1"/>
    <property type="molecule type" value="Genomic_DNA"/>
</dbReference>
<organism evidence="1">
    <name type="scientific">marine sediment metagenome</name>
    <dbReference type="NCBI Taxonomy" id="412755"/>
    <lineage>
        <taxon>unclassified sequences</taxon>
        <taxon>metagenomes</taxon>
        <taxon>ecological metagenomes</taxon>
    </lineage>
</organism>
<gene>
    <name evidence="1" type="ORF">LCGC14_1487870</name>
</gene>
<name>A0A0F9J7Q3_9ZZZZ</name>
<accession>A0A0F9J7Q3</accession>
<dbReference type="AlphaFoldDB" id="A0A0F9J7Q3"/>
<evidence type="ECO:0000313" key="1">
    <source>
        <dbReference type="EMBL" id="KKM65779.1"/>
    </source>
</evidence>